<dbReference type="Proteomes" id="UP000438760">
    <property type="component" value="Unassembled WGS sequence"/>
</dbReference>
<reference evidence="1 2" key="1">
    <citation type="submission" date="2019-11" db="EMBL/GenBank/DDBJ databases">
        <title>Genome of Strain BIT-d1.</title>
        <authorList>
            <person name="Yang Y."/>
        </authorList>
    </citation>
    <scope>NUCLEOTIDE SEQUENCE [LARGE SCALE GENOMIC DNA]</scope>
    <source>
        <strain evidence="1 2">BIT-d1</strain>
    </source>
</reference>
<dbReference type="OrthoDB" id="840060at2"/>
<proteinExistence type="predicted"/>
<accession>A0A6I3LL70</accession>
<protein>
    <submittedName>
        <fullName evidence="1">Uncharacterized protein</fullName>
    </submittedName>
</protein>
<evidence type="ECO:0000313" key="2">
    <source>
        <dbReference type="Proteomes" id="UP000438760"/>
    </source>
</evidence>
<gene>
    <name evidence="1" type="ORF">GJV76_10725</name>
</gene>
<name>A0A6I3LL70_9FLAO</name>
<dbReference type="AlphaFoldDB" id="A0A6I3LL70"/>
<dbReference type="EMBL" id="WMJX01000023">
    <property type="protein sequence ID" value="MTG98594.1"/>
    <property type="molecule type" value="Genomic_DNA"/>
</dbReference>
<keyword evidence="2" id="KW-1185">Reference proteome</keyword>
<sequence length="63" mass="7476">MEVELNYVKTVLHNVSFDSTLFNKELKKATTTLLPYDLERLHQWVGEYVEMKPELKESIEFSL</sequence>
<comment type="caution">
    <text evidence="1">The sequence shown here is derived from an EMBL/GenBank/DDBJ whole genome shotgun (WGS) entry which is preliminary data.</text>
</comment>
<organism evidence="1 2">
    <name type="scientific">Myroides albus</name>
    <dbReference type="NCBI Taxonomy" id="2562892"/>
    <lineage>
        <taxon>Bacteria</taxon>
        <taxon>Pseudomonadati</taxon>
        <taxon>Bacteroidota</taxon>
        <taxon>Flavobacteriia</taxon>
        <taxon>Flavobacteriales</taxon>
        <taxon>Flavobacteriaceae</taxon>
        <taxon>Myroides</taxon>
    </lineage>
</organism>
<evidence type="ECO:0000313" key="1">
    <source>
        <dbReference type="EMBL" id="MTG98594.1"/>
    </source>
</evidence>
<dbReference type="RefSeq" id="WP_155092617.1">
    <property type="nucleotide sequence ID" value="NZ_CP102754.1"/>
</dbReference>